<dbReference type="GO" id="GO:0001578">
    <property type="term" value="P:microtubule bundle formation"/>
    <property type="evidence" value="ECO:0007669"/>
    <property type="project" value="TreeGrafter"/>
</dbReference>
<evidence type="ECO:0000256" key="1">
    <source>
        <dbReference type="ARBA" id="ARBA00004245"/>
    </source>
</evidence>
<feature type="domain" description="Calponin-homology (CH)" evidence="6">
    <location>
        <begin position="29"/>
        <end position="169"/>
    </location>
</feature>
<dbReference type="AlphaFoldDB" id="A0A653D171"/>
<dbReference type="Gene3D" id="1.10.418.10">
    <property type="entry name" value="Calponin-like domain"/>
    <property type="match status" value="1"/>
</dbReference>
<dbReference type="PROSITE" id="PS51460">
    <property type="entry name" value="GAR"/>
    <property type="match status" value="1"/>
</dbReference>
<dbReference type="PANTHER" id="PTHR46756">
    <property type="entry name" value="TRANSGELIN"/>
    <property type="match status" value="1"/>
</dbReference>
<dbReference type="Gene3D" id="3.30.920.20">
    <property type="entry name" value="Gas2-like domain"/>
    <property type="match status" value="1"/>
</dbReference>
<dbReference type="SMART" id="SM00243">
    <property type="entry name" value="GAS2"/>
    <property type="match status" value="1"/>
</dbReference>
<dbReference type="GO" id="GO:1904825">
    <property type="term" value="P:protein localization to microtubule plus-end"/>
    <property type="evidence" value="ECO:0007669"/>
    <property type="project" value="TreeGrafter"/>
</dbReference>
<dbReference type="GO" id="GO:0051015">
    <property type="term" value="F:actin filament binding"/>
    <property type="evidence" value="ECO:0007669"/>
    <property type="project" value="TreeGrafter"/>
</dbReference>
<dbReference type="GO" id="GO:0008017">
    <property type="term" value="F:microtubule binding"/>
    <property type="evidence" value="ECO:0007669"/>
    <property type="project" value="InterPro"/>
</dbReference>
<evidence type="ECO:0000256" key="5">
    <source>
        <dbReference type="SAM" id="MobiDB-lite"/>
    </source>
</evidence>
<reference evidence="8 9" key="1">
    <citation type="submission" date="2019-01" db="EMBL/GenBank/DDBJ databases">
        <authorList>
            <person name="Sayadi A."/>
        </authorList>
    </citation>
    <scope>NUCLEOTIDE SEQUENCE [LARGE SCALE GENOMIC DNA]</scope>
</reference>
<dbReference type="InterPro" id="IPR003108">
    <property type="entry name" value="GAR_dom"/>
</dbReference>
<accession>A0A653D171</accession>
<evidence type="ECO:0000256" key="3">
    <source>
        <dbReference type="ARBA" id="ARBA00023212"/>
    </source>
</evidence>
<dbReference type="OrthoDB" id="206130at2759"/>
<feature type="compositionally biased region" description="Pro residues" evidence="5">
    <location>
        <begin position="395"/>
        <end position="405"/>
    </location>
</feature>
<dbReference type="Pfam" id="PF02187">
    <property type="entry name" value="GAS2"/>
    <property type="match status" value="1"/>
</dbReference>
<dbReference type="GO" id="GO:0008093">
    <property type="term" value="F:cytoskeletal anchor activity"/>
    <property type="evidence" value="ECO:0007669"/>
    <property type="project" value="TreeGrafter"/>
</dbReference>
<dbReference type="CDD" id="cd21268">
    <property type="entry name" value="CH_GAS2L1_2"/>
    <property type="match status" value="1"/>
</dbReference>
<feature type="compositionally biased region" description="Polar residues" evidence="5">
    <location>
        <begin position="362"/>
        <end position="385"/>
    </location>
</feature>
<dbReference type="InterPro" id="IPR036872">
    <property type="entry name" value="CH_dom_sf"/>
</dbReference>
<organism evidence="8 9">
    <name type="scientific">Callosobruchus maculatus</name>
    <name type="common">Southern cowpea weevil</name>
    <name type="synonym">Pulse bruchid</name>
    <dbReference type="NCBI Taxonomy" id="64391"/>
    <lineage>
        <taxon>Eukaryota</taxon>
        <taxon>Metazoa</taxon>
        <taxon>Ecdysozoa</taxon>
        <taxon>Arthropoda</taxon>
        <taxon>Hexapoda</taxon>
        <taxon>Insecta</taxon>
        <taxon>Pterygota</taxon>
        <taxon>Neoptera</taxon>
        <taxon>Endopterygota</taxon>
        <taxon>Coleoptera</taxon>
        <taxon>Polyphaga</taxon>
        <taxon>Cucujiformia</taxon>
        <taxon>Chrysomeloidea</taxon>
        <taxon>Chrysomelidae</taxon>
        <taxon>Bruchinae</taxon>
        <taxon>Bruchini</taxon>
        <taxon>Callosobruchus</taxon>
    </lineage>
</organism>
<comment type="subcellular location">
    <subcellularLocation>
        <location evidence="1">Cytoplasm</location>
        <location evidence="1">Cytoskeleton</location>
    </subcellularLocation>
</comment>
<dbReference type="SUPFAM" id="SSF143575">
    <property type="entry name" value="GAS2 domain-like"/>
    <property type="match status" value="1"/>
</dbReference>
<evidence type="ECO:0008006" key="10">
    <source>
        <dbReference type="Google" id="ProtNLM"/>
    </source>
</evidence>
<dbReference type="GO" id="GO:0001725">
    <property type="term" value="C:stress fiber"/>
    <property type="evidence" value="ECO:0007669"/>
    <property type="project" value="TreeGrafter"/>
</dbReference>
<dbReference type="GO" id="GO:0051764">
    <property type="term" value="P:actin crosslink formation"/>
    <property type="evidence" value="ECO:0007669"/>
    <property type="project" value="TreeGrafter"/>
</dbReference>
<protein>
    <recommendedName>
        <fullName evidence="10">GAS2-like protein pickled eggs</fullName>
    </recommendedName>
</protein>
<dbReference type="Proteomes" id="UP000410492">
    <property type="component" value="Unassembled WGS sequence"/>
</dbReference>
<dbReference type="GO" id="GO:0005884">
    <property type="term" value="C:actin filament"/>
    <property type="evidence" value="ECO:0007669"/>
    <property type="project" value="TreeGrafter"/>
</dbReference>
<evidence type="ECO:0000256" key="4">
    <source>
        <dbReference type="ARBA" id="ARBA00038441"/>
    </source>
</evidence>
<dbReference type="InterPro" id="IPR036534">
    <property type="entry name" value="GAR_dom_sf"/>
</dbReference>
<name>A0A653D171_CALMS</name>
<proteinExistence type="inferred from homology"/>
<evidence type="ECO:0000313" key="8">
    <source>
        <dbReference type="EMBL" id="VEN53889.1"/>
    </source>
</evidence>
<dbReference type="GO" id="GO:0005737">
    <property type="term" value="C:cytoplasm"/>
    <property type="evidence" value="ECO:0007669"/>
    <property type="project" value="TreeGrafter"/>
</dbReference>
<comment type="similarity">
    <text evidence="4">Belongs to the GAS2 family.</text>
</comment>
<gene>
    <name evidence="8" type="ORF">CALMAC_LOCUS13550</name>
</gene>
<dbReference type="SMART" id="SM00033">
    <property type="entry name" value="CH"/>
    <property type="match status" value="1"/>
</dbReference>
<feature type="compositionally biased region" description="Low complexity" evidence="5">
    <location>
        <begin position="406"/>
        <end position="418"/>
    </location>
</feature>
<dbReference type="InterPro" id="IPR001715">
    <property type="entry name" value="CH_dom"/>
</dbReference>
<dbReference type="PANTHER" id="PTHR46756:SF18">
    <property type="entry name" value="GAS2-LIKE PROTEIN PICKLED EGGS"/>
    <property type="match status" value="1"/>
</dbReference>
<evidence type="ECO:0000259" key="6">
    <source>
        <dbReference type="PROSITE" id="PS50021"/>
    </source>
</evidence>
<dbReference type="PROSITE" id="PS50021">
    <property type="entry name" value="CH"/>
    <property type="match status" value="1"/>
</dbReference>
<dbReference type="SUPFAM" id="SSF47576">
    <property type="entry name" value="Calponin-homology domain, CH-domain"/>
    <property type="match status" value="1"/>
</dbReference>
<feature type="region of interest" description="Disordered" evidence="5">
    <location>
        <begin position="320"/>
        <end position="422"/>
    </location>
</feature>
<feature type="domain" description="GAR" evidence="7">
    <location>
        <begin position="237"/>
        <end position="319"/>
    </location>
</feature>
<feature type="compositionally biased region" description="Polar residues" evidence="5">
    <location>
        <begin position="463"/>
        <end position="475"/>
    </location>
</feature>
<sequence>MSQSSSNGSSVLLEARPFRPFRSSEEYLYAMKEDLAEWLHTMYPHLGICLDNFMERLETGVALCEHANAVRAQAHEYAAKKQARKVMTRSATGSLAVAQDLVRIPEVKYFNTAKPGTFFARDNVSNFINWCRNALKIIECLLFESDDLIMRKNEKHVILCLLEVARRGAKFGMLAPMLVQMERQIDREIAADQKKNGGLMYNESAENQNKFDVDSDSELEDEETVLMYGPVPQIVTNDLKCLDDMVRDLVEQCTCPTQFPMIRVSDGKYRIGDTKVLIFVRHDPCRCRTQHRTTHGAKLVSKTGAQDLHGSHVYYNSLNRSRSRSRSPSHLHQAVAGVGVGGPPGGRRSVSPAKHPLHLLQAPTTPSAQEQRSRSPTPHYTSNYTAKLAASKHSPPAPKAAPAPAAPAAKPPQQQQQQHVTSLLQIDVESQLLKSEASLQVNDTDHSDSTSEMSDEGYRSLGQRRSISRYTRATS</sequence>
<evidence type="ECO:0000256" key="2">
    <source>
        <dbReference type="ARBA" id="ARBA00022490"/>
    </source>
</evidence>
<dbReference type="Pfam" id="PF00307">
    <property type="entry name" value="CH"/>
    <property type="match status" value="1"/>
</dbReference>
<evidence type="ECO:0000259" key="7">
    <source>
        <dbReference type="PROSITE" id="PS51460"/>
    </source>
</evidence>
<dbReference type="EMBL" id="CAACVG010009696">
    <property type="protein sequence ID" value="VEN53889.1"/>
    <property type="molecule type" value="Genomic_DNA"/>
</dbReference>
<keyword evidence="2" id="KW-0963">Cytoplasm</keyword>
<keyword evidence="3" id="KW-0206">Cytoskeleton</keyword>
<feature type="region of interest" description="Disordered" evidence="5">
    <location>
        <begin position="437"/>
        <end position="475"/>
    </location>
</feature>
<dbReference type="GO" id="GO:0031110">
    <property type="term" value="P:regulation of microtubule polymerization or depolymerization"/>
    <property type="evidence" value="ECO:0007669"/>
    <property type="project" value="TreeGrafter"/>
</dbReference>
<keyword evidence="9" id="KW-1185">Reference proteome</keyword>
<dbReference type="GO" id="GO:0035371">
    <property type="term" value="C:microtubule plus-end"/>
    <property type="evidence" value="ECO:0007669"/>
    <property type="project" value="TreeGrafter"/>
</dbReference>
<evidence type="ECO:0000313" key="9">
    <source>
        <dbReference type="Proteomes" id="UP000410492"/>
    </source>
</evidence>